<accession>A0A2M7TIB9</accession>
<evidence type="ECO:0000313" key="2">
    <source>
        <dbReference type="Proteomes" id="UP000228920"/>
    </source>
</evidence>
<protein>
    <submittedName>
        <fullName evidence="1">Uncharacterized protein</fullName>
    </submittedName>
</protein>
<dbReference type="AlphaFoldDB" id="A0A2M7TIB9"/>
<proteinExistence type="predicted"/>
<dbReference type="Proteomes" id="UP000228920">
    <property type="component" value="Unassembled WGS sequence"/>
</dbReference>
<comment type="caution">
    <text evidence="1">The sequence shown here is derived from an EMBL/GenBank/DDBJ whole genome shotgun (WGS) entry which is preliminary data.</text>
</comment>
<sequence>MLFLYSSVNVYAQDPQTTLSVSGILGTDGWYKSSVTVDFLVESFGSAPASLVYKIDNQDARTVQYARSTLLPVNGSFETFSTGIPSGWGVSDSAYTFPSLVLFHSGNRSVGLVSYPQTASFTYLSNKQSPTLVTEGETIDVSAWAMQYISQDSLAYFEVHGLDGTKTYDQVLGFSNYVAEQNQQWSQFTSSVVVPSGVQYVYLAMGVYSSSSSISYWDDVRILTQDSKKQSIAIPLTSEGQTQLTYYSIDDLGRQEQPKQEIIKKDSKTPNPPSSIVTSEGACVGCFDSKITVSDLESGLLVSNAQYRYYSKQSGLLWSDWQPVLSAIIFDSGLEAYDGVTQPVTISTGEISYGDPSQGPFRVQFSVGDVAGAFTKSPVFGLFNPWVNVGDSPVYSSGPVSIYEPSDQTLLTLGSVISSDAINAFPSTGTRVENYQHTMSNASSLVDIIPGYGLLASNAAPCPSTLPHTNGTCVYASDLTVSSSTISHEYVSVPHSSVIIVKGDLTITDNIPDVASVATVFIVEGDVSVSGAVTQISGLFIVGGTFSSDINETATQPLMVYGSVVSISGVSLSRDLGIVGANSNETTPAEVFVWQPKYLFDDHIISSLRGEKASYVWREVE</sequence>
<reference evidence="2" key="1">
    <citation type="submission" date="2017-09" db="EMBL/GenBank/DDBJ databases">
        <title>Depth-based differentiation of microbial function through sediment-hosted aquifers and enrichment of novel symbionts in the deep terrestrial subsurface.</title>
        <authorList>
            <person name="Probst A.J."/>
            <person name="Ladd B."/>
            <person name="Jarett J.K."/>
            <person name="Geller-Mcgrath D.E."/>
            <person name="Sieber C.M.K."/>
            <person name="Emerson J.B."/>
            <person name="Anantharaman K."/>
            <person name="Thomas B.C."/>
            <person name="Malmstrom R."/>
            <person name="Stieglmeier M."/>
            <person name="Klingl A."/>
            <person name="Woyke T."/>
            <person name="Ryan C.M."/>
            <person name="Banfield J.F."/>
        </authorList>
    </citation>
    <scope>NUCLEOTIDE SEQUENCE [LARGE SCALE GENOMIC DNA]</scope>
</reference>
<evidence type="ECO:0000313" key="1">
    <source>
        <dbReference type="EMBL" id="PIZ46103.1"/>
    </source>
</evidence>
<dbReference type="EMBL" id="PFNL01000112">
    <property type="protein sequence ID" value="PIZ46103.1"/>
    <property type="molecule type" value="Genomic_DNA"/>
</dbReference>
<dbReference type="Gene3D" id="2.60.120.260">
    <property type="entry name" value="Galactose-binding domain-like"/>
    <property type="match status" value="1"/>
</dbReference>
<gene>
    <name evidence="1" type="ORF">COY32_04065</name>
</gene>
<name>A0A2M7TIB9_UNCKA</name>
<organism evidence="1 2">
    <name type="scientific">candidate division WWE3 bacterium CG_4_10_14_0_2_um_filter_41_14</name>
    <dbReference type="NCBI Taxonomy" id="1975072"/>
    <lineage>
        <taxon>Bacteria</taxon>
        <taxon>Katanobacteria</taxon>
    </lineage>
</organism>